<dbReference type="EMBL" id="KN583093">
    <property type="protein sequence ID" value="KHJ82007.1"/>
    <property type="molecule type" value="Genomic_DNA"/>
</dbReference>
<dbReference type="SUPFAM" id="SSF52540">
    <property type="entry name" value="P-loop containing nucleoside triphosphate hydrolases"/>
    <property type="match status" value="1"/>
</dbReference>
<name>A0A0B1SEP6_OESDE</name>
<dbReference type="GO" id="GO:0005778">
    <property type="term" value="C:peroxisomal membrane"/>
    <property type="evidence" value="ECO:0007669"/>
    <property type="project" value="TreeGrafter"/>
</dbReference>
<evidence type="ECO:0000313" key="2">
    <source>
        <dbReference type="Proteomes" id="UP000053660"/>
    </source>
</evidence>
<keyword evidence="2" id="KW-1185">Reference proteome</keyword>
<dbReference type="GO" id="GO:0005829">
    <property type="term" value="C:cytosol"/>
    <property type="evidence" value="ECO:0007669"/>
    <property type="project" value="TreeGrafter"/>
</dbReference>
<dbReference type="InterPro" id="IPR027417">
    <property type="entry name" value="P-loop_NTPase"/>
</dbReference>
<dbReference type="Proteomes" id="UP000053660">
    <property type="component" value="Unassembled WGS sequence"/>
</dbReference>
<evidence type="ECO:0008006" key="3">
    <source>
        <dbReference type="Google" id="ProtNLM"/>
    </source>
</evidence>
<dbReference type="GO" id="GO:0016558">
    <property type="term" value="P:protein import into peroxisome matrix"/>
    <property type="evidence" value="ECO:0007669"/>
    <property type="project" value="TreeGrafter"/>
</dbReference>
<protein>
    <recommendedName>
        <fullName evidence="3">ATPase AAA-type core domain-containing protein</fullName>
    </recommendedName>
</protein>
<dbReference type="GO" id="GO:0016887">
    <property type="term" value="F:ATP hydrolysis activity"/>
    <property type="evidence" value="ECO:0007669"/>
    <property type="project" value="TreeGrafter"/>
</dbReference>
<gene>
    <name evidence="1" type="ORF">OESDEN_18302</name>
</gene>
<evidence type="ECO:0000313" key="1">
    <source>
        <dbReference type="EMBL" id="KHJ82007.1"/>
    </source>
</evidence>
<dbReference type="InterPro" id="IPR050168">
    <property type="entry name" value="AAA_ATPase_domain"/>
</dbReference>
<accession>A0A0B1SEP6</accession>
<proteinExistence type="predicted"/>
<dbReference type="AlphaFoldDB" id="A0A0B1SEP6"/>
<dbReference type="Gene3D" id="3.40.50.300">
    <property type="entry name" value="P-loop containing nucleotide triphosphate hydrolases"/>
    <property type="match status" value="1"/>
</dbReference>
<dbReference type="PANTHER" id="PTHR23077:SF9">
    <property type="entry name" value="PEROXISOMAL ATPASE PEX6"/>
    <property type="match status" value="1"/>
</dbReference>
<dbReference type="Gene3D" id="1.10.8.60">
    <property type="match status" value="1"/>
</dbReference>
<reference evidence="1 2" key="1">
    <citation type="submission" date="2014-03" db="EMBL/GenBank/DDBJ databases">
        <title>Draft genome of the hookworm Oesophagostomum dentatum.</title>
        <authorList>
            <person name="Mitreva M."/>
        </authorList>
    </citation>
    <scope>NUCLEOTIDE SEQUENCE [LARGE SCALE GENOMIC DNA]</scope>
    <source>
        <strain evidence="1 2">OD-Hann</strain>
    </source>
</reference>
<dbReference type="OrthoDB" id="2187at2759"/>
<sequence length="96" mass="10343">MAATNRADLLDPALLTPGRFDKVIHVTPGTDVKSKLKILQAVTRKLRLADDVDLRTVAEQCDEVATGAEMYGLVSAVVMEAIREQVGTAMSVFAVE</sequence>
<dbReference type="PANTHER" id="PTHR23077">
    <property type="entry name" value="AAA-FAMILY ATPASE"/>
    <property type="match status" value="1"/>
</dbReference>
<organism evidence="1 2">
    <name type="scientific">Oesophagostomum dentatum</name>
    <name type="common">Nodular worm</name>
    <dbReference type="NCBI Taxonomy" id="61180"/>
    <lineage>
        <taxon>Eukaryota</taxon>
        <taxon>Metazoa</taxon>
        <taxon>Ecdysozoa</taxon>
        <taxon>Nematoda</taxon>
        <taxon>Chromadorea</taxon>
        <taxon>Rhabditida</taxon>
        <taxon>Rhabditina</taxon>
        <taxon>Rhabditomorpha</taxon>
        <taxon>Strongyloidea</taxon>
        <taxon>Strongylidae</taxon>
        <taxon>Oesophagostomum</taxon>
    </lineage>
</organism>